<dbReference type="Pfam" id="PF13145">
    <property type="entry name" value="Rotamase_2"/>
    <property type="match status" value="1"/>
</dbReference>
<evidence type="ECO:0000256" key="6">
    <source>
        <dbReference type="PROSITE-ProRule" id="PRU00278"/>
    </source>
</evidence>
<dbReference type="AlphaFoldDB" id="A0A7C1ZSF1"/>
<dbReference type="Pfam" id="PF00639">
    <property type="entry name" value="Rotamase"/>
    <property type="match status" value="1"/>
</dbReference>
<reference evidence="8" key="1">
    <citation type="journal article" date="2020" name="mSystems">
        <title>Genome- and Community-Level Interaction Insights into Carbon Utilization and Element Cycling Functions of Hydrothermarchaeota in Hydrothermal Sediment.</title>
        <authorList>
            <person name="Zhou Z."/>
            <person name="Liu Y."/>
            <person name="Xu W."/>
            <person name="Pan J."/>
            <person name="Luo Z.H."/>
            <person name="Li M."/>
        </authorList>
    </citation>
    <scope>NUCLEOTIDE SEQUENCE [LARGE SCALE GENOMIC DNA]</scope>
    <source>
        <strain evidence="8">HyVt-389</strain>
    </source>
</reference>
<dbReference type="InterPro" id="IPR000297">
    <property type="entry name" value="PPIase_PpiC"/>
</dbReference>
<dbReference type="InterPro" id="IPR046357">
    <property type="entry name" value="PPIase_dom_sf"/>
</dbReference>
<feature type="domain" description="PpiC" evidence="7">
    <location>
        <begin position="406"/>
        <end position="495"/>
    </location>
</feature>
<gene>
    <name evidence="8" type="ORF">ENI35_02705</name>
</gene>
<dbReference type="EMBL" id="DRIH01000086">
    <property type="protein sequence ID" value="HEC67712.1"/>
    <property type="molecule type" value="Genomic_DNA"/>
</dbReference>
<dbReference type="SUPFAM" id="SSF54534">
    <property type="entry name" value="FKBP-like"/>
    <property type="match status" value="2"/>
</dbReference>
<sequence length="554" mass="65534">MNSKFYSLQFSFFIFTILFSLVFSSMSLAYLAKVNDEVITVEDFKKALSSAHRYAPLRKDKAGKLSKKIIKETLDNMIEHYLLAQEAQRLNLDKEPDYLKNLEDYKKDLATRAFWQEEFKKIKISDEELKSYYQEKNTKWHFSQIFTKSEKKAQEALKQLQAGEPFPKVARELSESPYASRGGDLGFIRKGQMVKEWEKVAFLLKPGEFSDIIKTSQGFHIVKLEEIKLPDMKNFEQRKKSIRKELTKKRRKIVEKQWEDSLRAKANIKINQKLLKEIKEDFKGKDEEVIAWVNGAPIYLKEFLPTFKRKLWGYNVMKERWNIKIDLNEVKNEILDGLINQKVIEQEAIKRDYFSKNQEIKKQLDNYKRMLLIEEFKRKIIAPQIILSEKELKDYYEEHKQAYLRPNQYNLRLIRVNSKKEAQEILEELKAGGDFAFLAKKKSIAESAKKGGAIGWISENRLPSKIREVVKELKPGEFSPIIEDGRHYSIVFLEEKKEGKPIPFEEVKEKVKKQLWQQKFNTLLNKYLKQLRKVSDIKLDKNTLNRLEEEFGIK</sequence>
<organism evidence="8">
    <name type="scientific">Desulfofervidus auxilii</name>
    <dbReference type="NCBI Taxonomy" id="1621989"/>
    <lineage>
        <taxon>Bacteria</taxon>
        <taxon>Pseudomonadati</taxon>
        <taxon>Thermodesulfobacteriota</taxon>
        <taxon>Candidatus Desulfofervidia</taxon>
        <taxon>Candidatus Desulfofervidales</taxon>
        <taxon>Candidatus Desulfofervidaceae</taxon>
        <taxon>Candidatus Desulfofervidus</taxon>
    </lineage>
</organism>
<dbReference type="Gene3D" id="1.10.8.1040">
    <property type="match status" value="2"/>
</dbReference>
<keyword evidence="4 6" id="KW-0697">Rotamase</keyword>
<dbReference type="GO" id="GO:0003755">
    <property type="term" value="F:peptidyl-prolyl cis-trans isomerase activity"/>
    <property type="evidence" value="ECO:0007669"/>
    <property type="project" value="UniProtKB-KW"/>
</dbReference>
<accession>A0A7C1ZSF1</accession>
<evidence type="ECO:0000256" key="4">
    <source>
        <dbReference type="ARBA" id="ARBA00023110"/>
    </source>
</evidence>
<evidence type="ECO:0000256" key="3">
    <source>
        <dbReference type="ARBA" id="ARBA00022729"/>
    </source>
</evidence>
<dbReference type="PROSITE" id="PS50198">
    <property type="entry name" value="PPIC_PPIASE_2"/>
    <property type="match status" value="2"/>
</dbReference>
<dbReference type="SUPFAM" id="SSF109998">
    <property type="entry name" value="Triger factor/SurA peptide-binding domain-like"/>
    <property type="match status" value="1"/>
</dbReference>
<dbReference type="InterPro" id="IPR023058">
    <property type="entry name" value="PPIase_PpiC_CS"/>
</dbReference>
<dbReference type="Gene3D" id="3.10.50.40">
    <property type="match status" value="2"/>
</dbReference>
<evidence type="ECO:0000313" key="8">
    <source>
        <dbReference type="EMBL" id="HEC67712.1"/>
    </source>
</evidence>
<dbReference type="InterPro" id="IPR027304">
    <property type="entry name" value="Trigger_fact/SurA_dom_sf"/>
</dbReference>
<evidence type="ECO:0000256" key="1">
    <source>
        <dbReference type="ARBA" id="ARBA00000971"/>
    </source>
</evidence>
<dbReference type="PANTHER" id="PTHR47245:SF1">
    <property type="entry name" value="FOLDASE PROTEIN PRSA"/>
    <property type="match status" value="1"/>
</dbReference>
<keyword evidence="5 6" id="KW-0413">Isomerase</keyword>
<dbReference type="PANTHER" id="PTHR47245">
    <property type="entry name" value="PEPTIDYLPROLYL ISOMERASE"/>
    <property type="match status" value="1"/>
</dbReference>
<proteinExistence type="predicted"/>
<dbReference type="Gene3D" id="1.10.4030.10">
    <property type="entry name" value="Porin chaperone SurA, peptide-binding domain"/>
    <property type="match status" value="1"/>
</dbReference>
<comment type="catalytic activity">
    <reaction evidence="1">
        <text>[protein]-peptidylproline (omega=180) = [protein]-peptidylproline (omega=0)</text>
        <dbReference type="Rhea" id="RHEA:16237"/>
        <dbReference type="Rhea" id="RHEA-COMP:10747"/>
        <dbReference type="Rhea" id="RHEA-COMP:10748"/>
        <dbReference type="ChEBI" id="CHEBI:83833"/>
        <dbReference type="ChEBI" id="CHEBI:83834"/>
        <dbReference type="EC" id="5.2.1.8"/>
    </reaction>
</comment>
<dbReference type="Proteomes" id="UP000885738">
    <property type="component" value="Unassembled WGS sequence"/>
</dbReference>
<evidence type="ECO:0000256" key="5">
    <source>
        <dbReference type="ARBA" id="ARBA00023235"/>
    </source>
</evidence>
<protein>
    <recommendedName>
        <fullName evidence="2">peptidylprolyl isomerase</fullName>
        <ecNumber evidence="2">5.2.1.8</ecNumber>
    </recommendedName>
</protein>
<dbReference type="Pfam" id="PF13623">
    <property type="entry name" value="SurA_N_2"/>
    <property type="match status" value="1"/>
</dbReference>
<dbReference type="PROSITE" id="PS01096">
    <property type="entry name" value="PPIC_PPIASE_1"/>
    <property type="match status" value="1"/>
</dbReference>
<keyword evidence="3" id="KW-0732">Signal</keyword>
<comment type="caution">
    <text evidence="8">The sequence shown here is derived from an EMBL/GenBank/DDBJ whole genome shotgun (WGS) entry which is preliminary data.</text>
</comment>
<dbReference type="InterPro" id="IPR050245">
    <property type="entry name" value="PrsA_foldase"/>
</dbReference>
<feature type="domain" description="PpiC" evidence="7">
    <location>
        <begin position="137"/>
        <end position="226"/>
    </location>
</feature>
<dbReference type="EC" id="5.2.1.8" evidence="2"/>
<name>A0A7C1ZSF1_DESA2</name>
<evidence type="ECO:0000259" key="7">
    <source>
        <dbReference type="PROSITE" id="PS50198"/>
    </source>
</evidence>
<evidence type="ECO:0000256" key="2">
    <source>
        <dbReference type="ARBA" id="ARBA00013194"/>
    </source>
</evidence>